<accession>A0ABU9AXJ8</accession>
<protein>
    <submittedName>
        <fullName evidence="2">Uncharacterized protein</fullName>
    </submittedName>
</protein>
<evidence type="ECO:0000313" key="2">
    <source>
        <dbReference type="EMBL" id="MEK7951709.1"/>
    </source>
</evidence>
<feature type="signal peptide" evidence="1">
    <location>
        <begin position="1"/>
        <end position="28"/>
    </location>
</feature>
<keyword evidence="1" id="KW-0732">Signal</keyword>
<dbReference type="EMBL" id="JBBUKT010000005">
    <property type="protein sequence ID" value="MEK7951709.1"/>
    <property type="molecule type" value="Genomic_DNA"/>
</dbReference>
<gene>
    <name evidence="2" type="ORF">WKV53_14420</name>
</gene>
<dbReference type="Proteomes" id="UP001371305">
    <property type="component" value="Unassembled WGS sequence"/>
</dbReference>
<feature type="chain" id="PRO_5046434802" evidence="1">
    <location>
        <begin position="29"/>
        <end position="275"/>
    </location>
</feature>
<keyword evidence="3" id="KW-1185">Reference proteome</keyword>
<evidence type="ECO:0000256" key="1">
    <source>
        <dbReference type="SAM" id="SignalP"/>
    </source>
</evidence>
<proteinExistence type="predicted"/>
<organism evidence="2 3">
    <name type="scientific">Luteolibacter soli</name>
    <dbReference type="NCBI Taxonomy" id="3135280"/>
    <lineage>
        <taxon>Bacteria</taxon>
        <taxon>Pseudomonadati</taxon>
        <taxon>Verrucomicrobiota</taxon>
        <taxon>Verrucomicrobiia</taxon>
        <taxon>Verrucomicrobiales</taxon>
        <taxon>Verrucomicrobiaceae</taxon>
        <taxon>Luteolibacter</taxon>
    </lineage>
</organism>
<comment type="caution">
    <text evidence="2">The sequence shown here is derived from an EMBL/GenBank/DDBJ whole genome shotgun (WGS) entry which is preliminary data.</text>
</comment>
<evidence type="ECO:0000313" key="3">
    <source>
        <dbReference type="Proteomes" id="UP001371305"/>
    </source>
</evidence>
<name>A0ABU9AXJ8_9BACT</name>
<sequence length="275" mass="30035">MKVKRWPMVIGRVLACALMLAGIPGVDAEGEGDPFAEAGAKEEVRPVRVIAKLPGAVTHRAIAEGKHEYGIAGIYAASVRNGMAEKVEGMYEVLIPDAVEMRVDFKERRATFVTSRELSLSELAYAVDDMAKMGGDIPYWAELEARDLKGSEDFKQLTYVVEATSGEAPAGLAWFAVPRDEEFRMPLGFGGPSVGSVVVTPATAYCMCHSQFHLRILDPKGKVIWEDEGTAYGSVRIALAEEKDPEAAAPLHEIRLVRDDHGETKSFVIRGKWGK</sequence>
<reference evidence="2 3" key="1">
    <citation type="submission" date="2024-04" db="EMBL/GenBank/DDBJ databases">
        <title>Luteolibacter sp. isolated from soil.</title>
        <authorList>
            <person name="An J."/>
        </authorList>
    </citation>
    <scope>NUCLEOTIDE SEQUENCE [LARGE SCALE GENOMIC DNA]</scope>
    <source>
        <strain evidence="2 3">Y139</strain>
    </source>
</reference>